<dbReference type="PANTHER" id="PTHR17695">
    <property type="entry name" value="SMALL SUBUNIT PROCESSOME COMPONENT 20 HOMOLOG"/>
    <property type="match status" value="1"/>
</dbReference>
<evidence type="ECO:0000259" key="1">
    <source>
        <dbReference type="Pfam" id="PF23099"/>
    </source>
</evidence>
<dbReference type="Pfam" id="PF23099">
    <property type="entry name" value="UTP20_C"/>
    <property type="match status" value="1"/>
</dbReference>
<dbReference type="OrthoDB" id="360653at2759"/>
<sequence length="157" mass="18057">MAKREAAFTPKVPLRRTCVFKFLGAIAMDLGKERLGPYLTTLITPLYRELDSTYADQDPTLKNLAQELIELLKKHVGLEKFSLAFSAVQKEFSQKRAARKRHRAMQAVANPEIAAKKKLKKHKNKIEAKKRKIEFLRPGYKAKRHRSNVLKDLAMVQ</sequence>
<dbReference type="InterPro" id="IPR052575">
    <property type="entry name" value="SSU_processome_comp_20"/>
</dbReference>
<dbReference type="EMBL" id="SRLO01000643">
    <property type="protein sequence ID" value="TNN49721.1"/>
    <property type="molecule type" value="Genomic_DNA"/>
</dbReference>
<name>A0A4Z2G8V3_9TELE</name>
<dbReference type="Gene3D" id="1.25.10.10">
    <property type="entry name" value="Leucine-rich Repeat Variant"/>
    <property type="match status" value="1"/>
</dbReference>
<comment type="caution">
    <text evidence="2">The sequence shown here is derived from an EMBL/GenBank/DDBJ whole genome shotgun (WGS) entry which is preliminary data.</text>
</comment>
<dbReference type="GO" id="GO:0030686">
    <property type="term" value="C:90S preribosome"/>
    <property type="evidence" value="ECO:0007669"/>
    <property type="project" value="TreeGrafter"/>
</dbReference>
<proteinExistence type="predicted"/>
<evidence type="ECO:0000313" key="2">
    <source>
        <dbReference type="EMBL" id="TNN49721.1"/>
    </source>
</evidence>
<gene>
    <name evidence="2" type="primary">Utp20_1</name>
    <name evidence="2" type="ORF">EYF80_040070</name>
</gene>
<accession>A0A4Z2G8V3</accession>
<protein>
    <submittedName>
        <fullName evidence="2">Small subunit processome component 20</fullName>
    </submittedName>
</protein>
<dbReference type="Proteomes" id="UP000314294">
    <property type="component" value="Unassembled WGS sequence"/>
</dbReference>
<dbReference type="AlphaFoldDB" id="A0A4Z2G8V3"/>
<keyword evidence="3" id="KW-1185">Reference proteome</keyword>
<evidence type="ECO:0000313" key="3">
    <source>
        <dbReference type="Proteomes" id="UP000314294"/>
    </source>
</evidence>
<reference evidence="2 3" key="1">
    <citation type="submission" date="2019-03" db="EMBL/GenBank/DDBJ databases">
        <title>First draft genome of Liparis tanakae, snailfish: a comprehensive survey of snailfish specific genes.</title>
        <authorList>
            <person name="Kim W."/>
            <person name="Song I."/>
            <person name="Jeong J.-H."/>
            <person name="Kim D."/>
            <person name="Kim S."/>
            <person name="Ryu S."/>
            <person name="Song J.Y."/>
            <person name="Lee S.K."/>
        </authorList>
    </citation>
    <scope>NUCLEOTIDE SEQUENCE [LARGE SCALE GENOMIC DNA]</scope>
    <source>
        <tissue evidence="2">Muscle</tissue>
    </source>
</reference>
<feature type="domain" description="U3 small nucleolar RNA-associated protein 20 C-terminal" evidence="1">
    <location>
        <begin position="2"/>
        <end position="134"/>
    </location>
</feature>
<dbReference type="GO" id="GO:0032040">
    <property type="term" value="C:small-subunit processome"/>
    <property type="evidence" value="ECO:0007669"/>
    <property type="project" value="TreeGrafter"/>
</dbReference>
<dbReference type="InterPro" id="IPR057525">
    <property type="entry name" value="UTP20_C"/>
</dbReference>
<dbReference type="PANTHER" id="PTHR17695:SF11">
    <property type="entry name" value="SMALL SUBUNIT PROCESSOME COMPONENT 20 HOMOLOG"/>
    <property type="match status" value="1"/>
</dbReference>
<organism evidence="2 3">
    <name type="scientific">Liparis tanakae</name>
    <name type="common">Tanaka's snailfish</name>
    <dbReference type="NCBI Taxonomy" id="230148"/>
    <lineage>
        <taxon>Eukaryota</taxon>
        <taxon>Metazoa</taxon>
        <taxon>Chordata</taxon>
        <taxon>Craniata</taxon>
        <taxon>Vertebrata</taxon>
        <taxon>Euteleostomi</taxon>
        <taxon>Actinopterygii</taxon>
        <taxon>Neopterygii</taxon>
        <taxon>Teleostei</taxon>
        <taxon>Neoteleostei</taxon>
        <taxon>Acanthomorphata</taxon>
        <taxon>Eupercaria</taxon>
        <taxon>Perciformes</taxon>
        <taxon>Cottioidei</taxon>
        <taxon>Cottales</taxon>
        <taxon>Liparidae</taxon>
        <taxon>Liparis</taxon>
    </lineage>
</organism>
<dbReference type="InterPro" id="IPR011989">
    <property type="entry name" value="ARM-like"/>
</dbReference>